<keyword evidence="5" id="KW-0067">ATP-binding</keyword>
<evidence type="ECO:0000256" key="7">
    <source>
        <dbReference type="ARBA" id="ARBA00023306"/>
    </source>
</evidence>
<dbReference type="GO" id="GO:0003689">
    <property type="term" value="F:DNA clamp loader activity"/>
    <property type="evidence" value="ECO:0007669"/>
    <property type="project" value="TreeGrafter"/>
</dbReference>
<dbReference type="OMA" id="YFQIGRE"/>
<dbReference type="OrthoDB" id="10265971at2759"/>
<protein>
    <submittedName>
        <fullName evidence="9">AGAP008673-PA-like protein</fullName>
    </submittedName>
</protein>
<evidence type="ECO:0000256" key="4">
    <source>
        <dbReference type="ARBA" id="ARBA00022763"/>
    </source>
</evidence>
<dbReference type="EMBL" id="ATLV01013474">
    <property type="status" value="NOT_ANNOTATED_CDS"/>
    <property type="molecule type" value="Genomic_DNA"/>
</dbReference>
<dbReference type="STRING" id="74873.A0A084VJ76"/>
<comment type="similarity">
    <text evidence="2">Belongs to the rad17/RAD24 family.</text>
</comment>
<dbReference type="Proteomes" id="UP000030765">
    <property type="component" value="Unassembled WGS sequence"/>
</dbReference>
<evidence type="ECO:0000256" key="6">
    <source>
        <dbReference type="ARBA" id="ARBA00023242"/>
    </source>
</evidence>
<dbReference type="GO" id="GO:0005634">
    <property type="term" value="C:nucleus"/>
    <property type="evidence" value="ECO:0007669"/>
    <property type="project" value="UniProtKB-SubCell"/>
</dbReference>
<evidence type="ECO:0000313" key="9">
    <source>
        <dbReference type="EMBL" id="KFB38020.1"/>
    </source>
</evidence>
<dbReference type="Pfam" id="PF03215">
    <property type="entry name" value="Rad17"/>
    <property type="match status" value="1"/>
</dbReference>
<reference evidence="9 11" key="1">
    <citation type="journal article" date="2014" name="BMC Genomics">
        <title>Genome sequence of Anopheles sinensis provides insight into genetics basis of mosquito competence for malaria parasites.</title>
        <authorList>
            <person name="Zhou D."/>
            <person name="Zhang D."/>
            <person name="Ding G."/>
            <person name="Shi L."/>
            <person name="Hou Q."/>
            <person name="Ye Y."/>
            <person name="Xu Y."/>
            <person name="Zhou H."/>
            <person name="Xiong C."/>
            <person name="Li S."/>
            <person name="Yu J."/>
            <person name="Hong S."/>
            <person name="Yu X."/>
            <person name="Zou P."/>
            <person name="Chen C."/>
            <person name="Chang X."/>
            <person name="Wang W."/>
            <person name="Lv Y."/>
            <person name="Sun Y."/>
            <person name="Ma L."/>
            <person name="Shen B."/>
            <person name="Zhu C."/>
        </authorList>
    </citation>
    <scope>NUCLEOTIDE SEQUENCE [LARGE SCALE GENOMIC DNA]</scope>
</reference>
<feature type="domain" description="AAA+ ATPase" evidence="8">
    <location>
        <begin position="47"/>
        <end position="201"/>
    </location>
</feature>
<evidence type="ECO:0000313" key="11">
    <source>
        <dbReference type="Proteomes" id="UP000030765"/>
    </source>
</evidence>
<dbReference type="EnsemblMetazoa" id="ASIC005287-RA">
    <property type="protein sequence ID" value="ASIC005287-PA"/>
    <property type="gene ID" value="ASIC005287"/>
</dbReference>
<evidence type="ECO:0000256" key="1">
    <source>
        <dbReference type="ARBA" id="ARBA00004123"/>
    </source>
</evidence>
<dbReference type="Gene3D" id="3.40.50.300">
    <property type="entry name" value="P-loop containing nucleotide triphosphate hydrolases"/>
    <property type="match status" value="1"/>
</dbReference>
<keyword evidence="6" id="KW-0539">Nucleus</keyword>
<comment type="subcellular location">
    <subcellularLocation>
        <location evidence="1">Nucleus</location>
    </subcellularLocation>
</comment>
<organism evidence="9">
    <name type="scientific">Anopheles sinensis</name>
    <name type="common">Mosquito</name>
    <dbReference type="NCBI Taxonomy" id="74873"/>
    <lineage>
        <taxon>Eukaryota</taxon>
        <taxon>Metazoa</taxon>
        <taxon>Ecdysozoa</taxon>
        <taxon>Arthropoda</taxon>
        <taxon>Hexapoda</taxon>
        <taxon>Insecta</taxon>
        <taxon>Pterygota</taxon>
        <taxon>Neoptera</taxon>
        <taxon>Endopterygota</taxon>
        <taxon>Diptera</taxon>
        <taxon>Nematocera</taxon>
        <taxon>Culicoidea</taxon>
        <taxon>Culicidae</taxon>
        <taxon>Anophelinae</taxon>
        <taxon>Anopheles</taxon>
    </lineage>
</organism>
<evidence type="ECO:0000256" key="2">
    <source>
        <dbReference type="ARBA" id="ARBA00006168"/>
    </source>
</evidence>
<dbReference type="EMBL" id="KE524860">
    <property type="protein sequence ID" value="KFB38020.1"/>
    <property type="molecule type" value="Genomic_DNA"/>
</dbReference>
<sequence>MQKKRDIKPLDLLEQFKPQNENDLAIHVKKIEEVKTWLIDAQRHDPAKQVLFLTGPSGSGKSTCVKTIARQLKYEVIEWSTPVDVDLYFDDTYDFDSREEKKSRRPQKALFDDFLYKSSRYCSLFGGTTEAGRLLLVNEFPNSMLRKPEEFHDSLERYRNNSTSPIVFIGTDASSKSLDIAYNLFPPAIMETYQVHHIKFNSVSVSLLKKAIKRITTIIKSENNLSKIYQAAPAKSLEENIISSAQGDLRNCCLNFLFASMKGDVSSGTNSRKHCSFLNNSKKNSDNSCLEEGSSGLGLSENLSMMHGLGRIFHPKSFADDLSKRGLITRPVPSKVFATEYKGLVSIIQKQSLKQTQ</sequence>
<keyword evidence="3" id="KW-0547">Nucleotide-binding</keyword>
<dbReference type="GO" id="GO:0000077">
    <property type="term" value="P:DNA damage checkpoint signaling"/>
    <property type="evidence" value="ECO:0007669"/>
    <property type="project" value="TreeGrafter"/>
</dbReference>
<evidence type="ECO:0000256" key="5">
    <source>
        <dbReference type="ARBA" id="ARBA00022840"/>
    </source>
</evidence>
<dbReference type="SMART" id="SM00382">
    <property type="entry name" value="AAA"/>
    <property type="match status" value="1"/>
</dbReference>
<keyword evidence="11" id="KW-1185">Reference proteome</keyword>
<dbReference type="VEuPathDB" id="VectorBase:ASIS007350"/>
<dbReference type="SUPFAM" id="SSF52540">
    <property type="entry name" value="P-loop containing nucleoside triphosphate hydrolases"/>
    <property type="match status" value="1"/>
</dbReference>
<dbReference type="VEuPathDB" id="VectorBase:ASIC005287"/>
<evidence type="ECO:0000313" key="10">
    <source>
        <dbReference type="EnsemblMetazoa" id="ASIC005287-PA"/>
    </source>
</evidence>
<reference evidence="10" key="2">
    <citation type="submission" date="2020-05" db="UniProtKB">
        <authorList>
            <consortium name="EnsemblMetazoa"/>
        </authorList>
    </citation>
    <scope>IDENTIFICATION</scope>
</reference>
<dbReference type="GO" id="GO:0006281">
    <property type="term" value="P:DNA repair"/>
    <property type="evidence" value="ECO:0007669"/>
    <property type="project" value="InterPro"/>
</dbReference>
<dbReference type="InterPro" id="IPR004582">
    <property type="entry name" value="Checkpoint_prot_Rad17_Rad24"/>
</dbReference>
<evidence type="ECO:0000256" key="3">
    <source>
        <dbReference type="ARBA" id="ARBA00022741"/>
    </source>
</evidence>
<dbReference type="InterPro" id="IPR027417">
    <property type="entry name" value="P-loop_NTPase"/>
</dbReference>
<dbReference type="GO" id="GO:0003682">
    <property type="term" value="F:chromatin binding"/>
    <property type="evidence" value="ECO:0007669"/>
    <property type="project" value="TreeGrafter"/>
</dbReference>
<name>A0A084VJ76_ANOSI</name>
<proteinExistence type="inferred from homology"/>
<dbReference type="PANTHER" id="PTHR12172:SF0">
    <property type="entry name" value="CELL CYCLE CHECKPOINT PROTEIN RAD17"/>
    <property type="match status" value="1"/>
</dbReference>
<dbReference type="InterPro" id="IPR003593">
    <property type="entry name" value="AAA+_ATPase"/>
</dbReference>
<keyword evidence="4" id="KW-0227">DNA damage</keyword>
<dbReference type="GO" id="GO:0005524">
    <property type="term" value="F:ATP binding"/>
    <property type="evidence" value="ECO:0007669"/>
    <property type="project" value="UniProtKB-KW"/>
</dbReference>
<dbReference type="GO" id="GO:0033314">
    <property type="term" value="P:mitotic DNA replication checkpoint signaling"/>
    <property type="evidence" value="ECO:0007669"/>
    <property type="project" value="TreeGrafter"/>
</dbReference>
<keyword evidence="7" id="KW-0131">Cell cycle</keyword>
<accession>A0A084VJ76</accession>
<gene>
    <name evidence="9" type="ORF">ZHAS_00005287</name>
</gene>
<dbReference type="AlphaFoldDB" id="A0A084VJ76"/>
<dbReference type="PANTHER" id="PTHR12172">
    <property type="entry name" value="CELL CYCLE CHECKPOINT PROTEIN RAD17"/>
    <property type="match status" value="1"/>
</dbReference>
<evidence type="ECO:0000259" key="8">
    <source>
        <dbReference type="SMART" id="SM00382"/>
    </source>
</evidence>